<evidence type="ECO:0000256" key="7">
    <source>
        <dbReference type="SAM" id="Phobius"/>
    </source>
</evidence>
<dbReference type="Pfam" id="PF01899">
    <property type="entry name" value="MNHE"/>
    <property type="match status" value="1"/>
</dbReference>
<dbReference type="PANTHER" id="PTHR34584:SF1">
    <property type="entry name" value="NA(+)_H(+) ANTIPORTER SUBUNIT E1"/>
    <property type="match status" value="1"/>
</dbReference>
<dbReference type="AlphaFoldDB" id="A0A1H1CC47"/>
<gene>
    <name evidence="8" type="ORF">SAMN04489764_1399</name>
</gene>
<dbReference type="GO" id="GO:0008324">
    <property type="term" value="F:monoatomic cation transmembrane transporter activity"/>
    <property type="evidence" value="ECO:0007669"/>
    <property type="project" value="InterPro"/>
</dbReference>
<dbReference type="EMBL" id="FNKK01000002">
    <property type="protein sequence ID" value="SDQ61660.1"/>
    <property type="molecule type" value="Genomic_DNA"/>
</dbReference>
<dbReference type="InterPro" id="IPR002758">
    <property type="entry name" value="Cation_antiport_E"/>
</dbReference>
<keyword evidence="3" id="KW-1003">Cell membrane</keyword>
<evidence type="ECO:0000256" key="3">
    <source>
        <dbReference type="ARBA" id="ARBA00022475"/>
    </source>
</evidence>
<feature type="transmembrane region" description="Helical" evidence="7">
    <location>
        <begin position="7"/>
        <end position="24"/>
    </location>
</feature>
<reference evidence="8 9" key="1">
    <citation type="submission" date="2016-10" db="EMBL/GenBank/DDBJ databases">
        <authorList>
            <person name="de Groot N.N."/>
        </authorList>
    </citation>
    <scope>NUCLEOTIDE SEQUENCE [LARGE SCALE GENOMIC DNA]</scope>
    <source>
        <strain evidence="8 9">DSM 43794</strain>
    </source>
</reference>
<keyword evidence="9" id="KW-1185">Reference proteome</keyword>
<feature type="transmembrane region" description="Helical" evidence="7">
    <location>
        <begin position="108"/>
        <end position="127"/>
    </location>
</feature>
<comment type="subcellular location">
    <subcellularLocation>
        <location evidence="1">Cell membrane</location>
        <topology evidence="1">Multi-pass membrane protein</topology>
    </subcellularLocation>
</comment>
<dbReference type="STRING" id="35622.SAMN04489764_1399"/>
<name>A0A1H1CC47_9ACTN</name>
<evidence type="ECO:0000256" key="6">
    <source>
        <dbReference type="ARBA" id="ARBA00023136"/>
    </source>
</evidence>
<keyword evidence="5 7" id="KW-1133">Transmembrane helix</keyword>
<organism evidence="8 9">
    <name type="scientific">Thermostaphylospora chromogena</name>
    <dbReference type="NCBI Taxonomy" id="35622"/>
    <lineage>
        <taxon>Bacteria</taxon>
        <taxon>Bacillati</taxon>
        <taxon>Actinomycetota</taxon>
        <taxon>Actinomycetes</taxon>
        <taxon>Streptosporangiales</taxon>
        <taxon>Thermomonosporaceae</taxon>
        <taxon>Thermostaphylospora</taxon>
    </lineage>
</organism>
<comment type="similarity">
    <text evidence="2">Belongs to the CPA3 antiporters (TC 2.A.63) subunit E family.</text>
</comment>
<keyword evidence="4 7" id="KW-0812">Transmembrane</keyword>
<keyword evidence="6 7" id="KW-0472">Membrane</keyword>
<feature type="transmembrane region" description="Helical" evidence="7">
    <location>
        <begin position="30"/>
        <end position="51"/>
    </location>
</feature>
<dbReference type="RefSeq" id="WP_093258295.1">
    <property type="nucleotide sequence ID" value="NZ_FNKK01000002.1"/>
</dbReference>
<evidence type="ECO:0000256" key="4">
    <source>
        <dbReference type="ARBA" id="ARBA00022692"/>
    </source>
</evidence>
<dbReference type="NCBIfam" id="NF006521">
    <property type="entry name" value="PRK08965.1-5"/>
    <property type="match status" value="1"/>
</dbReference>
<evidence type="ECO:0000256" key="2">
    <source>
        <dbReference type="ARBA" id="ARBA00006228"/>
    </source>
</evidence>
<dbReference type="OrthoDB" id="3536063at2"/>
<proteinExistence type="inferred from homology"/>
<dbReference type="Proteomes" id="UP000217103">
    <property type="component" value="Unassembled WGS sequence"/>
</dbReference>
<protein>
    <submittedName>
        <fullName evidence="8">Multisubunit sodium/proton antiporter, MrpE subunit</fullName>
    </submittedName>
</protein>
<evidence type="ECO:0000313" key="9">
    <source>
        <dbReference type="Proteomes" id="UP000217103"/>
    </source>
</evidence>
<dbReference type="GO" id="GO:0005886">
    <property type="term" value="C:plasma membrane"/>
    <property type="evidence" value="ECO:0007669"/>
    <property type="project" value="UniProtKB-SubCell"/>
</dbReference>
<evidence type="ECO:0000256" key="5">
    <source>
        <dbReference type="ARBA" id="ARBA00022989"/>
    </source>
</evidence>
<sequence>MRGHRGIAAQAAQIVLLALLWVLLWGDLSAANALSGLLLGGLLVLGLPLPSPQRRVRVSLWHSLRLLAWFLAELISSAWMVAWRAVRVGRPPVNAVVSVTLRTRSDRTLTVVALAMTAIPGSLVLEVRRSTATLYMHVLGPREGDVREAIRRDLLDLERRVIRAMGDEEDRRLLREGGRS</sequence>
<evidence type="ECO:0000313" key="8">
    <source>
        <dbReference type="EMBL" id="SDQ61660.1"/>
    </source>
</evidence>
<feature type="transmembrane region" description="Helical" evidence="7">
    <location>
        <begin position="63"/>
        <end position="82"/>
    </location>
</feature>
<evidence type="ECO:0000256" key="1">
    <source>
        <dbReference type="ARBA" id="ARBA00004651"/>
    </source>
</evidence>
<dbReference type="PANTHER" id="PTHR34584">
    <property type="entry name" value="NA(+)/H(+) ANTIPORTER SUBUNIT E1"/>
    <property type="match status" value="1"/>
</dbReference>
<accession>A0A1H1CC47</accession>